<proteinExistence type="predicted"/>
<dbReference type="WBParaSite" id="PDA_v2.g12737.t1">
    <property type="protein sequence ID" value="PDA_v2.g12737.t1"/>
    <property type="gene ID" value="PDA_v2.g12737"/>
</dbReference>
<accession>A0A914P4D3</accession>
<protein>
    <submittedName>
        <fullName evidence="2">Uncharacterized protein</fullName>
    </submittedName>
</protein>
<keyword evidence="1" id="KW-1185">Reference proteome</keyword>
<name>A0A914P4D3_9BILA</name>
<evidence type="ECO:0000313" key="2">
    <source>
        <dbReference type="WBParaSite" id="PDA_v2.g12737.t1"/>
    </source>
</evidence>
<dbReference type="Proteomes" id="UP000887578">
    <property type="component" value="Unplaced"/>
</dbReference>
<dbReference type="InterPro" id="IPR016024">
    <property type="entry name" value="ARM-type_fold"/>
</dbReference>
<sequence>MEKVLHGISKLIDLNDMFILVDTFLGIDAFSVRNSTNIQLLIDHGIVKSVTEHLSNKDLKIYASALQIIVKLQASGTKEQIQYLRDYRVNVRSEVHGSYRTYHEEF</sequence>
<evidence type="ECO:0000313" key="1">
    <source>
        <dbReference type="Proteomes" id="UP000887578"/>
    </source>
</evidence>
<reference evidence="2" key="1">
    <citation type="submission" date="2022-11" db="UniProtKB">
        <authorList>
            <consortium name="WormBaseParasite"/>
        </authorList>
    </citation>
    <scope>IDENTIFICATION</scope>
</reference>
<dbReference type="InterPro" id="IPR011989">
    <property type="entry name" value="ARM-like"/>
</dbReference>
<organism evidence="1 2">
    <name type="scientific">Panagrolaimus davidi</name>
    <dbReference type="NCBI Taxonomy" id="227884"/>
    <lineage>
        <taxon>Eukaryota</taxon>
        <taxon>Metazoa</taxon>
        <taxon>Ecdysozoa</taxon>
        <taxon>Nematoda</taxon>
        <taxon>Chromadorea</taxon>
        <taxon>Rhabditida</taxon>
        <taxon>Tylenchina</taxon>
        <taxon>Panagrolaimomorpha</taxon>
        <taxon>Panagrolaimoidea</taxon>
        <taxon>Panagrolaimidae</taxon>
        <taxon>Panagrolaimus</taxon>
    </lineage>
</organism>
<dbReference type="AlphaFoldDB" id="A0A914P4D3"/>
<dbReference type="SUPFAM" id="SSF48371">
    <property type="entry name" value="ARM repeat"/>
    <property type="match status" value="1"/>
</dbReference>
<dbReference type="Gene3D" id="1.25.10.10">
    <property type="entry name" value="Leucine-rich Repeat Variant"/>
    <property type="match status" value="1"/>
</dbReference>